<proteinExistence type="predicted"/>
<dbReference type="EMBL" id="CAJZBQ010000041">
    <property type="protein sequence ID" value="CAG9326665.1"/>
    <property type="molecule type" value="Genomic_DNA"/>
</dbReference>
<dbReference type="AlphaFoldDB" id="A0AAU9JK83"/>
<keyword evidence="2" id="KW-1185">Reference proteome</keyword>
<comment type="caution">
    <text evidence="1">The sequence shown here is derived from an EMBL/GenBank/DDBJ whole genome shotgun (WGS) entry which is preliminary data.</text>
</comment>
<sequence>MGCQASREEIPFNKRYLDKWLEITRTLQALKPRSKDLYQLHSQIQSSVEQELLTYKELESKKDKTFKKIIQLMEENENLSSYVNALKLKSNDSTEIASEEFDELSLEFNNTAREKLYYESGEEEIILYNALTISTYKINQHLLKSFSNWKFFSAKFPRLQKNEESAVVIVKKLKEFEEQSLLDINELIKKAKQKEQKNAKPLDLVYTFKFLEKLMDDKFGEDQKFIAEGKMPRDLSEFLIEKTFARYDTEDLGYKFLNQLVSALHNLYKMSQVYGILFCRLLNLYHEKPIPYRLAIYITQARVYFQQLKQLKPADETPGSPLKGFLEDSYGGESLLSDVIELVELLFKEDHICGAKILEKCRPSNIEEGEYFLYIICNKFYSANIDIDDWVENLEFGDTVHYSTFIKKLKKIDAFVDEEMIIKILDGVFTNNTIKKSDLCDLLDTEKYIDGYTNPRYFINKASFVNAIISVYDEIWIDKGAKIYTGFKSREDKNGLISERAFIEACFELELSIPRYEIENLYREAAAEDGITGDVAYSQVVKRLQYGAFNVFKMPDFENFANDTKERKTMMGDIRPSLSSISLSLSRLTV</sequence>
<evidence type="ECO:0000313" key="2">
    <source>
        <dbReference type="Proteomes" id="UP001162131"/>
    </source>
</evidence>
<dbReference type="Proteomes" id="UP001162131">
    <property type="component" value="Unassembled WGS sequence"/>
</dbReference>
<name>A0AAU9JK83_9CILI</name>
<organism evidence="1 2">
    <name type="scientific">Blepharisma stoltei</name>
    <dbReference type="NCBI Taxonomy" id="1481888"/>
    <lineage>
        <taxon>Eukaryota</taxon>
        <taxon>Sar</taxon>
        <taxon>Alveolata</taxon>
        <taxon>Ciliophora</taxon>
        <taxon>Postciliodesmatophora</taxon>
        <taxon>Heterotrichea</taxon>
        <taxon>Heterotrichida</taxon>
        <taxon>Blepharismidae</taxon>
        <taxon>Blepharisma</taxon>
    </lineage>
</organism>
<reference evidence="1" key="1">
    <citation type="submission" date="2021-09" db="EMBL/GenBank/DDBJ databases">
        <authorList>
            <consortium name="AG Swart"/>
            <person name="Singh M."/>
            <person name="Singh A."/>
            <person name="Seah K."/>
            <person name="Emmerich C."/>
        </authorList>
    </citation>
    <scope>NUCLEOTIDE SEQUENCE</scope>
    <source>
        <strain evidence="1">ATCC30299</strain>
    </source>
</reference>
<accession>A0AAU9JK83</accession>
<evidence type="ECO:0000313" key="1">
    <source>
        <dbReference type="EMBL" id="CAG9326665.1"/>
    </source>
</evidence>
<protein>
    <submittedName>
        <fullName evidence="1">Uncharacterized protein</fullName>
    </submittedName>
</protein>
<gene>
    <name evidence="1" type="ORF">BSTOLATCC_MIC41939</name>
</gene>